<dbReference type="Proteomes" id="UP001498398">
    <property type="component" value="Unassembled WGS sequence"/>
</dbReference>
<gene>
    <name evidence="2" type="ORF">VKT23_012149</name>
</gene>
<accession>A0ABR1JBP4</accession>
<comment type="caution">
    <text evidence="2">The sequence shown here is derived from an EMBL/GenBank/DDBJ whole genome shotgun (WGS) entry which is preliminary data.</text>
</comment>
<proteinExistence type="predicted"/>
<evidence type="ECO:0000256" key="1">
    <source>
        <dbReference type="SAM" id="MobiDB-lite"/>
    </source>
</evidence>
<dbReference type="EMBL" id="JBANRG010000028">
    <property type="protein sequence ID" value="KAK7452748.1"/>
    <property type="molecule type" value="Genomic_DNA"/>
</dbReference>
<dbReference type="PROSITE" id="PS51257">
    <property type="entry name" value="PROKAR_LIPOPROTEIN"/>
    <property type="match status" value="1"/>
</dbReference>
<name>A0ABR1JBP4_9AGAR</name>
<evidence type="ECO:0000313" key="2">
    <source>
        <dbReference type="EMBL" id="KAK7452748.1"/>
    </source>
</evidence>
<reference evidence="2 3" key="1">
    <citation type="submission" date="2024-01" db="EMBL/GenBank/DDBJ databases">
        <title>A draft genome for the cacao thread blight pathogen Marasmiellus scandens.</title>
        <authorList>
            <person name="Baruah I.K."/>
            <person name="Leung J."/>
            <person name="Bukari Y."/>
            <person name="Amoako-Attah I."/>
            <person name="Meinhardt L.W."/>
            <person name="Bailey B.A."/>
            <person name="Cohen S.P."/>
        </authorList>
    </citation>
    <scope>NUCLEOTIDE SEQUENCE [LARGE SCALE GENOMIC DNA]</scope>
    <source>
        <strain evidence="2 3">GH-19</strain>
    </source>
</reference>
<organism evidence="2 3">
    <name type="scientific">Marasmiellus scandens</name>
    <dbReference type="NCBI Taxonomy" id="2682957"/>
    <lineage>
        <taxon>Eukaryota</taxon>
        <taxon>Fungi</taxon>
        <taxon>Dikarya</taxon>
        <taxon>Basidiomycota</taxon>
        <taxon>Agaricomycotina</taxon>
        <taxon>Agaricomycetes</taxon>
        <taxon>Agaricomycetidae</taxon>
        <taxon>Agaricales</taxon>
        <taxon>Marasmiineae</taxon>
        <taxon>Omphalotaceae</taxon>
        <taxon>Marasmiellus</taxon>
    </lineage>
</organism>
<keyword evidence="3" id="KW-1185">Reference proteome</keyword>
<protein>
    <submittedName>
        <fullName evidence="2">Uncharacterized protein</fullName>
    </submittedName>
</protein>
<evidence type="ECO:0000313" key="3">
    <source>
        <dbReference type="Proteomes" id="UP001498398"/>
    </source>
</evidence>
<feature type="region of interest" description="Disordered" evidence="1">
    <location>
        <begin position="152"/>
        <end position="180"/>
    </location>
</feature>
<sequence length="180" mass="19749">MDRASTYIADSAHMRPLESIHVSHVPVTSYSCPVHSSDYRVYVAGTPAASYDALNRSVGTLSSVALSDSYMALGSNQEPSQPELSAREEDIVTQWPYSSLFSDNIQSITSAPVSPDSLSSPHAHDERSLRNIQEGFGQARSYMDFEDTETESDCDTCYSESDIGEQSLPVHQENGLEVMM</sequence>